<name>A0A6D2HU55_9BRAS</name>
<dbReference type="SUPFAM" id="SSF56672">
    <property type="entry name" value="DNA/RNA polymerases"/>
    <property type="match status" value="1"/>
</dbReference>
<keyword evidence="3" id="KW-1185">Reference proteome</keyword>
<protein>
    <recommendedName>
        <fullName evidence="1">Reverse transcriptase domain-containing protein</fullName>
    </recommendedName>
</protein>
<dbReference type="PANTHER" id="PTHR46890">
    <property type="entry name" value="NON-LTR RETROLELEMENT REVERSE TRANSCRIPTASE-LIKE PROTEIN-RELATED"/>
    <property type="match status" value="1"/>
</dbReference>
<evidence type="ECO:0000259" key="1">
    <source>
        <dbReference type="Pfam" id="PF00078"/>
    </source>
</evidence>
<organism evidence="2 3">
    <name type="scientific">Microthlaspi erraticum</name>
    <dbReference type="NCBI Taxonomy" id="1685480"/>
    <lineage>
        <taxon>Eukaryota</taxon>
        <taxon>Viridiplantae</taxon>
        <taxon>Streptophyta</taxon>
        <taxon>Embryophyta</taxon>
        <taxon>Tracheophyta</taxon>
        <taxon>Spermatophyta</taxon>
        <taxon>Magnoliopsida</taxon>
        <taxon>eudicotyledons</taxon>
        <taxon>Gunneridae</taxon>
        <taxon>Pentapetalae</taxon>
        <taxon>rosids</taxon>
        <taxon>malvids</taxon>
        <taxon>Brassicales</taxon>
        <taxon>Brassicaceae</taxon>
        <taxon>Coluteocarpeae</taxon>
        <taxon>Microthlaspi</taxon>
    </lineage>
</organism>
<evidence type="ECO:0000313" key="3">
    <source>
        <dbReference type="Proteomes" id="UP000467841"/>
    </source>
</evidence>
<comment type="caution">
    <text evidence="2">The sequence shown here is derived from an EMBL/GenBank/DDBJ whole genome shotgun (WGS) entry which is preliminary data.</text>
</comment>
<feature type="domain" description="Reverse transcriptase" evidence="1">
    <location>
        <begin position="74"/>
        <end position="272"/>
    </location>
</feature>
<dbReference type="AlphaFoldDB" id="A0A6D2HU55"/>
<dbReference type="InterPro" id="IPR000477">
    <property type="entry name" value="RT_dom"/>
</dbReference>
<dbReference type="InterPro" id="IPR052343">
    <property type="entry name" value="Retrotransposon-Effector_Assoc"/>
</dbReference>
<dbReference type="EMBL" id="CACVBM020000244">
    <property type="protein sequence ID" value="CAA7016726.1"/>
    <property type="molecule type" value="Genomic_DNA"/>
</dbReference>
<dbReference type="Proteomes" id="UP000467841">
    <property type="component" value="Unassembled WGS sequence"/>
</dbReference>
<dbReference type="InterPro" id="IPR043502">
    <property type="entry name" value="DNA/RNA_pol_sf"/>
</dbReference>
<gene>
    <name evidence="2" type="ORF">MERR_LOCUS3961</name>
</gene>
<proteinExistence type="predicted"/>
<evidence type="ECO:0000313" key="2">
    <source>
        <dbReference type="EMBL" id="CAA7016726.1"/>
    </source>
</evidence>
<accession>A0A6D2HU55</accession>
<dbReference type="PANTHER" id="PTHR46890:SF48">
    <property type="entry name" value="RNA-DIRECTED DNA POLYMERASE"/>
    <property type="match status" value="1"/>
</dbReference>
<reference evidence="2" key="1">
    <citation type="submission" date="2020-01" db="EMBL/GenBank/DDBJ databases">
        <authorList>
            <person name="Mishra B."/>
        </authorList>
    </citation>
    <scope>NUCLEOTIDE SEQUENCE [LARGE SCALE GENOMIC DNA]</scope>
</reference>
<dbReference type="CDD" id="cd01650">
    <property type="entry name" value="RT_nLTR_like"/>
    <property type="match status" value="1"/>
</dbReference>
<dbReference type="OrthoDB" id="1088220at2759"/>
<sequence length="288" mass="32775">MNKPFIKSEVEASIRSMGRYKASGPDGYQPIFYQANWEVVGESVSWFVLEFFRTGVLPPGTNDAVVVLIAKVLKPERITQFRPIGLCNVLFKTITKAMVMRLKKIMPKLIGPAQASFIPGRLSTDNIVLVQEAVHSMRKKKGRRGWMLLKLDLEKAYARVRWDFLEDTLRVAKLPETWIGWIMQCVTGPAMSILWNGERTENFSLKRGLRKEWKPIRLSRGGPQLSHVCFADDLILFAEASVHQIRVVRRILTQFCVASGQKVNLEKSKIFFSDNVSREMGSQISAES</sequence>
<dbReference type="Pfam" id="PF00078">
    <property type="entry name" value="RVT_1"/>
    <property type="match status" value="1"/>
</dbReference>